<feature type="transmembrane region" description="Helical" evidence="6">
    <location>
        <begin position="841"/>
        <end position="864"/>
    </location>
</feature>
<gene>
    <name evidence="9" type="ORF">QQ020_15370</name>
</gene>
<evidence type="ECO:0000256" key="3">
    <source>
        <dbReference type="ARBA" id="ARBA00022692"/>
    </source>
</evidence>
<keyword evidence="5 6" id="KW-0472">Membrane</keyword>
<keyword evidence="10" id="KW-1185">Reference proteome</keyword>
<feature type="transmembrane region" description="Helical" evidence="6">
    <location>
        <begin position="93"/>
        <end position="117"/>
    </location>
</feature>
<feature type="domain" description="ABC3 transporter permease C-terminal" evidence="7">
    <location>
        <begin position="369"/>
        <end position="485"/>
    </location>
</feature>
<comment type="caution">
    <text evidence="9">The sequence shown here is derived from an EMBL/GenBank/DDBJ whole genome shotgun (WGS) entry which is preliminary data.</text>
</comment>
<feature type="domain" description="MacB-like periplasmic core" evidence="8">
    <location>
        <begin position="97"/>
        <end position="319"/>
    </location>
</feature>
<organism evidence="9 10">
    <name type="scientific">Agaribacillus aureus</name>
    <dbReference type="NCBI Taxonomy" id="3051825"/>
    <lineage>
        <taxon>Bacteria</taxon>
        <taxon>Pseudomonadati</taxon>
        <taxon>Bacteroidota</taxon>
        <taxon>Cytophagia</taxon>
        <taxon>Cytophagales</taxon>
        <taxon>Splendidivirgaceae</taxon>
        <taxon>Agaribacillus</taxon>
    </lineage>
</organism>
<keyword evidence="4 6" id="KW-1133">Transmembrane helix</keyword>
<name>A0ABT8L6R4_9BACT</name>
<dbReference type="Pfam" id="PF02687">
    <property type="entry name" value="FtsX"/>
    <property type="match status" value="2"/>
</dbReference>
<evidence type="ECO:0000256" key="1">
    <source>
        <dbReference type="ARBA" id="ARBA00004651"/>
    </source>
</evidence>
<reference evidence="9" key="1">
    <citation type="submission" date="2023-06" db="EMBL/GenBank/DDBJ databases">
        <title>Genomic of Agaribacillus aureum.</title>
        <authorList>
            <person name="Wang G."/>
        </authorList>
    </citation>
    <scope>NUCLEOTIDE SEQUENCE</scope>
    <source>
        <strain evidence="9">BMA12</strain>
    </source>
</reference>
<evidence type="ECO:0000256" key="2">
    <source>
        <dbReference type="ARBA" id="ARBA00022475"/>
    </source>
</evidence>
<sequence>MLTKDQISLILKKLKKALGLNHLDHELLDHICCEVTEKMKGGMSLDEALNEIIHKKNQRSIRYVQKRFDLMLQLEMIKNYCLVAIRNLRRNKIYATTNMAGLAIGTASFLLLGLYVIDEISYDKFHSDHEKLYRIHTKIKLNDVTYDEAAIAFPAAEALKSDYPEVIETFRLHKANNTSLLRVGDKMFTEDKFFFADPEVFDLFHYEFIAGDPQTALDEVNNLVITQEMAVKYFGNQNPLNQFITYQGNHHFKISGVVKKVPSNTHFQFDFIAPLAFQMAQWEKVTGNEGREKKWFWTGSWTYLKLRDQHAAAGLQRKMPQFVDKYYPDRIKAGVTLGLQPVTAIHLHSNLEYEIAPNSHLLYVYIFLAIGIVILIIACINFTNLATVLSIGRLKEMGMRNALGARRGQLFVQILGESLLSSLLAVGIAIVITAVFLPVFNVLTNKQLEIGILWQTGSLIAVLLLVLIVGFGAGIYPAWLVSRFEVIKTLKGEKGLGRQSMSFRKSLVIFQFMASVVLMVGIGVIHQQLNYLNQKELGFKKDGLLVITARKNVNKRYEAFREQLLQHPGILNLAGVSNIPGKGTGAWRFVPEGGSYDEPVMLPLTFTDYEFLNTTEATLSNGRFLSKDSPSDADQAFVLNQKSAELLGWKDDPIGKKLELFGPGVNDIIVSGHVIGVVDDFHFESLHHEIKPLVMAYLPDFNYYLARVSTHDFDALSQFIDVTWKGFSPEWVPEYKFLDDELNQLYANEQQLSATINYFTMLAILIACFGLFALGSFTIMNRIKEIGIRKVMGASISNIFTLVLKDFVVLIITAVILAWPIAWFALEKWLNNFAYSIDLSFSVFMLAGISALAIGILTISYHVVKVAFSNPVRSLMYE</sequence>
<feature type="domain" description="ABC3 transporter permease C-terminal" evidence="7">
    <location>
        <begin position="759"/>
        <end position="869"/>
    </location>
</feature>
<feature type="transmembrane region" description="Helical" evidence="6">
    <location>
        <begin position="459"/>
        <end position="481"/>
    </location>
</feature>
<keyword evidence="2" id="KW-1003">Cell membrane</keyword>
<accession>A0ABT8L6R4</accession>
<dbReference type="Pfam" id="PF12704">
    <property type="entry name" value="MacB_PCD"/>
    <property type="match status" value="1"/>
</dbReference>
<dbReference type="InterPro" id="IPR025857">
    <property type="entry name" value="MacB_PCD"/>
</dbReference>
<feature type="transmembrane region" description="Helical" evidence="6">
    <location>
        <begin position="362"/>
        <end position="389"/>
    </location>
</feature>
<feature type="transmembrane region" description="Helical" evidence="6">
    <location>
        <begin position="410"/>
        <end position="439"/>
    </location>
</feature>
<comment type="subcellular location">
    <subcellularLocation>
        <location evidence="1">Cell membrane</location>
        <topology evidence="1">Multi-pass membrane protein</topology>
    </subcellularLocation>
</comment>
<evidence type="ECO:0000259" key="7">
    <source>
        <dbReference type="Pfam" id="PF02687"/>
    </source>
</evidence>
<dbReference type="PANTHER" id="PTHR30572:SF18">
    <property type="entry name" value="ABC-TYPE MACROLIDE FAMILY EXPORT SYSTEM PERMEASE COMPONENT 2"/>
    <property type="match status" value="1"/>
</dbReference>
<dbReference type="Proteomes" id="UP001172083">
    <property type="component" value="Unassembled WGS sequence"/>
</dbReference>
<proteinExistence type="predicted"/>
<keyword evidence="3 6" id="KW-0812">Transmembrane</keyword>
<evidence type="ECO:0000259" key="8">
    <source>
        <dbReference type="Pfam" id="PF12704"/>
    </source>
</evidence>
<dbReference type="PANTHER" id="PTHR30572">
    <property type="entry name" value="MEMBRANE COMPONENT OF TRANSPORTER-RELATED"/>
    <property type="match status" value="1"/>
</dbReference>
<evidence type="ECO:0000256" key="5">
    <source>
        <dbReference type="ARBA" id="ARBA00023136"/>
    </source>
</evidence>
<evidence type="ECO:0000256" key="6">
    <source>
        <dbReference type="SAM" id="Phobius"/>
    </source>
</evidence>
<evidence type="ECO:0000313" key="9">
    <source>
        <dbReference type="EMBL" id="MDN5213449.1"/>
    </source>
</evidence>
<dbReference type="InterPro" id="IPR003838">
    <property type="entry name" value="ABC3_permease_C"/>
</dbReference>
<feature type="transmembrane region" description="Helical" evidence="6">
    <location>
        <begin position="758"/>
        <end position="779"/>
    </location>
</feature>
<protein>
    <submittedName>
        <fullName evidence="9">ABC transporter permease</fullName>
    </submittedName>
</protein>
<evidence type="ECO:0000313" key="10">
    <source>
        <dbReference type="Proteomes" id="UP001172083"/>
    </source>
</evidence>
<feature type="transmembrane region" description="Helical" evidence="6">
    <location>
        <begin position="507"/>
        <end position="525"/>
    </location>
</feature>
<evidence type="ECO:0000256" key="4">
    <source>
        <dbReference type="ARBA" id="ARBA00022989"/>
    </source>
</evidence>
<dbReference type="EMBL" id="JAUJEB010000003">
    <property type="protein sequence ID" value="MDN5213449.1"/>
    <property type="molecule type" value="Genomic_DNA"/>
</dbReference>
<feature type="transmembrane region" description="Helical" evidence="6">
    <location>
        <begin position="799"/>
        <end position="821"/>
    </location>
</feature>
<dbReference type="InterPro" id="IPR050250">
    <property type="entry name" value="Macrolide_Exporter_MacB"/>
</dbReference>
<dbReference type="RefSeq" id="WP_346758788.1">
    <property type="nucleotide sequence ID" value="NZ_JAUJEB010000003.1"/>
</dbReference>